<protein>
    <submittedName>
        <fullName evidence="2">Uncharacterized protein</fullName>
    </submittedName>
</protein>
<evidence type="ECO:0000313" key="2">
    <source>
        <dbReference type="EMBL" id="TNV71095.1"/>
    </source>
</evidence>
<accession>A0A8J8NAT6</accession>
<comment type="caution">
    <text evidence="2">The sequence shown here is derived from an EMBL/GenBank/DDBJ whole genome shotgun (WGS) entry which is preliminary data.</text>
</comment>
<evidence type="ECO:0000313" key="3">
    <source>
        <dbReference type="Proteomes" id="UP000785679"/>
    </source>
</evidence>
<gene>
    <name evidence="2" type="ORF">FGO68_gene1985</name>
</gene>
<evidence type="ECO:0000256" key="1">
    <source>
        <dbReference type="SAM" id="Phobius"/>
    </source>
</evidence>
<keyword evidence="3" id="KW-1185">Reference proteome</keyword>
<dbReference type="AlphaFoldDB" id="A0A8J8NAT6"/>
<organism evidence="2 3">
    <name type="scientific">Halteria grandinella</name>
    <dbReference type="NCBI Taxonomy" id="5974"/>
    <lineage>
        <taxon>Eukaryota</taxon>
        <taxon>Sar</taxon>
        <taxon>Alveolata</taxon>
        <taxon>Ciliophora</taxon>
        <taxon>Intramacronucleata</taxon>
        <taxon>Spirotrichea</taxon>
        <taxon>Stichotrichia</taxon>
        <taxon>Sporadotrichida</taxon>
        <taxon>Halteriidae</taxon>
        <taxon>Halteria</taxon>
    </lineage>
</organism>
<proteinExistence type="predicted"/>
<keyword evidence="1" id="KW-1133">Transmembrane helix</keyword>
<name>A0A8J8NAT6_HALGN</name>
<dbReference type="Proteomes" id="UP000785679">
    <property type="component" value="Unassembled WGS sequence"/>
</dbReference>
<keyword evidence="1" id="KW-0472">Membrane</keyword>
<reference evidence="2" key="1">
    <citation type="submission" date="2019-06" db="EMBL/GenBank/DDBJ databases">
        <authorList>
            <person name="Zheng W."/>
        </authorList>
    </citation>
    <scope>NUCLEOTIDE SEQUENCE</scope>
    <source>
        <strain evidence="2">QDHG01</strain>
    </source>
</reference>
<sequence length="79" mass="8886">MALNTMRFFGGEGTLFAWIHFMISSLGSKLVLCFGISSLGRCIFLNCILPFRTYIFPQLRGISLVQVLCFLEGDSMEII</sequence>
<dbReference type="EMBL" id="RRYP01030743">
    <property type="protein sequence ID" value="TNV71095.1"/>
    <property type="molecule type" value="Genomic_DNA"/>
</dbReference>
<feature type="transmembrane region" description="Helical" evidence="1">
    <location>
        <begin position="15"/>
        <end position="36"/>
    </location>
</feature>
<keyword evidence="1" id="KW-0812">Transmembrane</keyword>